<evidence type="ECO:0000313" key="7">
    <source>
        <dbReference type="EMBL" id="RNL62466.1"/>
    </source>
</evidence>
<sequence length="326" mass="33458">MAGLGILGTGSPYLLTLAATSALAIMVAIALNVSMGLGGSVNLGVGVFYGCGAYGAALLNTKQGYSLGASLVVAVAIAVVVSLIVGPLLLRTRSLYFAISTLALNGIFVDIVASNDDLGGELGIPGITRPGPLPFFGEDGDPGSLRTMYLLICVALVAVLAVFAAIRGHRVGRTLEAIREDELLCQSLGYTTLGYRVFAFTVTAGLAAVAGVFYAFVIQYVNPGPFSFLTSSFQAFVIVAVGGAARTWGPILAGIVLVAGPSFLEFSATTNQYVYGGVLLAIVIFLPGGLAAGVDRLARGGAATTSSLRRTLARLKHTRESEGELS</sequence>
<evidence type="ECO:0000256" key="1">
    <source>
        <dbReference type="ARBA" id="ARBA00004651"/>
    </source>
</evidence>
<feature type="transmembrane region" description="Helical" evidence="6">
    <location>
        <begin position="65"/>
        <end position="90"/>
    </location>
</feature>
<evidence type="ECO:0000256" key="4">
    <source>
        <dbReference type="ARBA" id="ARBA00022989"/>
    </source>
</evidence>
<dbReference type="InterPro" id="IPR043428">
    <property type="entry name" value="LivM-like"/>
</dbReference>
<feature type="transmembrane region" description="Helical" evidence="6">
    <location>
        <begin position="148"/>
        <end position="166"/>
    </location>
</feature>
<dbReference type="Pfam" id="PF02653">
    <property type="entry name" value="BPD_transp_2"/>
    <property type="match status" value="1"/>
</dbReference>
<keyword evidence="2" id="KW-1003">Cell membrane</keyword>
<dbReference type="AlphaFoldDB" id="A0A3N0CHG7"/>
<dbReference type="PANTHER" id="PTHR30482">
    <property type="entry name" value="HIGH-AFFINITY BRANCHED-CHAIN AMINO ACID TRANSPORT SYSTEM PERMEASE"/>
    <property type="match status" value="1"/>
</dbReference>
<comment type="caution">
    <text evidence="7">The sequence shown here is derived from an EMBL/GenBank/DDBJ whole genome shotgun (WGS) entry which is preliminary data.</text>
</comment>
<dbReference type="GO" id="GO:0005886">
    <property type="term" value="C:plasma membrane"/>
    <property type="evidence" value="ECO:0007669"/>
    <property type="project" value="UniProtKB-SubCell"/>
</dbReference>
<reference evidence="7 8" key="1">
    <citation type="submission" date="2018-11" db="EMBL/GenBank/DDBJ databases">
        <authorList>
            <person name="Li F."/>
        </authorList>
    </citation>
    <scope>NUCLEOTIDE SEQUENCE [LARGE SCALE GENOMIC DNA]</scope>
    <source>
        <strain evidence="7 8">Gsoil 097</strain>
    </source>
</reference>
<evidence type="ECO:0000313" key="8">
    <source>
        <dbReference type="Proteomes" id="UP000267128"/>
    </source>
</evidence>
<dbReference type="InterPro" id="IPR001851">
    <property type="entry name" value="ABC_transp_permease"/>
</dbReference>
<dbReference type="EMBL" id="RJSE01000007">
    <property type="protein sequence ID" value="RNL62466.1"/>
    <property type="molecule type" value="Genomic_DNA"/>
</dbReference>
<dbReference type="PANTHER" id="PTHR30482:SF20">
    <property type="entry name" value="HIGH-AFFINITY BRANCHED-CHAIN AMINO ACID TRANSPORT SYSTEM PERMEASE PROTEIN LIVM"/>
    <property type="match status" value="1"/>
</dbReference>
<feature type="transmembrane region" description="Helical" evidence="6">
    <location>
        <begin position="197"/>
        <end position="220"/>
    </location>
</feature>
<evidence type="ECO:0000256" key="3">
    <source>
        <dbReference type="ARBA" id="ARBA00022692"/>
    </source>
</evidence>
<evidence type="ECO:0000256" key="2">
    <source>
        <dbReference type="ARBA" id="ARBA00022475"/>
    </source>
</evidence>
<feature type="transmembrane region" description="Helical" evidence="6">
    <location>
        <begin position="12"/>
        <end position="33"/>
    </location>
</feature>
<evidence type="ECO:0000256" key="5">
    <source>
        <dbReference type="ARBA" id="ARBA00023136"/>
    </source>
</evidence>
<comment type="subcellular location">
    <subcellularLocation>
        <location evidence="1">Cell membrane</location>
        <topology evidence="1">Multi-pass membrane protein</topology>
    </subcellularLocation>
</comment>
<feature type="transmembrane region" description="Helical" evidence="6">
    <location>
        <begin position="95"/>
        <end position="113"/>
    </location>
</feature>
<name>A0A3N0CHG7_9ACTN</name>
<keyword evidence="3 6" id="KW-0812">Transmembrane</keyword>
<feature type="transmembrane region" description="Helical" evidence="6">
    <location>
        <begin position="274"/>
        <end position="294"/>
    </location>
</feature>
<accession>A0A3N0CHG7</accession>
<evidence type="ECO:0000256" key="6">
    <source>
        <dbReference type="SAM" id="Phobius"/>
    </source>
</evidence>
<dbReference type="Proteomes" id="UP000267128">
    <property type="component" value="Unassembled WGS sequence"/>
</dbReference>
<protein>
    <submittedName>
        <fullName evidence="7">Branched-chain amino acid ABC transporter permease</fullName>
    </submittedName>
</protein>
<feature type="transmembrane region" description="Helical" evidence="6">
    <location>
        <begin position="40"/>
        <end position="59"/>
    </location>
</feature>
<keyword evidence="8" id="KW-1185">Reference proteome</keyword>
<gene>
    <name evidence="7" type="ORF">EFK50_11885</name>
</gene>
<keyword evidence="5 6" id="KW-0472">Membrane</keyword>
<proteinExistence type="predicted"/>
<dbReference type="GO" id="GO:0015658">
    <property type="term" value="F:branched-chain amino acid transmembrane transporter activity"/>
    <property type="evidence" value="ECO:0007669"/>
    <property type="project" value="InterPro"/>
</dbReference>
<organism evidence="7 8">
    <name type="scientific">Nocardioides marmoriginsengisoli</name>
    <dbReference type="NCBI Taxonomy" id="661483"/>
    <lineage>
        <taxon>Bacteria</taxon>
        <taxon>Bacillati</taxon>
        <taxon>Actinomycetota</taxon>
        <taxon>Actinomycetes</taxon>
        <taxon>Propionibacteriales</taxon>
        <taxon>Nocardioidaceae</taxon>
        <taxon>Nocardioides</taxon>
    </lineage>
</organism>
<keyword evidence="4 6" id="KW-1133">Transmembrane helix</keyword>
<dbReference type="CDD" id="cd06581">
    <property type="entry name" value="TM_PBP1_LivM_like"/>
    <property type="match status" value="1"/>
</dbReference>